<evidence type="ECO:0000256" key="1">
    <source>
        <dbReference type="SAM" id="MobiDB-lite"/>
    </source>
</evidence>
<sequence>MSHQYSPTSGQLILKWYGCPAEGCPEFFSNPDARRRHVLAAHTPRTWDRLDDEDMRSPHSTNSQTELFRGRESPKEEQRSTATEGSPEITVLTMLSPVAPTLVSRGTQTDEDLYCPRCYIKNVGLLPTKKNIPPMPPMRAKSKQRRQISLAPRPPLVLKTVGELKKARANQAKRYPARSSSKQLEKQSDIAKTYERPAGKEAETNFSSKVVSDGVLTIRKVRSRKPTAQFEIPKSTKKNAGVKPKRRLSPDTRMLEQLKRVLRKRLMMKPQEKLTHGSCSHANQAKLTSPGSKRLRPTVVMKAFQECLKQGCAERQNFWAALKKHLLSSHVVRQPGKSRKPRHSLTPQLPAKPTLRRSTRGRKEEKHPPRIYRSSSISSNSTVSISRALEYVRTQLLRHVLVSMLTGNMMPQEYYSPTSGQLVVKWYCCPSEGCGRFYRDPEARSLHIIAEHSPRTWAMNILNSHPNGEPVQIQQQFVQPCPPQIPPQEEALDRYFSNLKTPDLFQSAPQQNAQPVLPTKVTQGTQTMEPICCQRCTMEYQDQPEDVPGRVVGYSLSGKKRGRPVKCAKKISVASKQAWVQEIQSVNQEARYPLRRHGKQLYEGNQELDETQDREEPELEASGEAIPPEKTNSLAGKRLGKAAIVKAFLECLNQGCVQRQNFWESLHQHISTTHVERKKPGRPAKKRILTGRAQAAPPKPRVSTRTRPTRSAVQNKERPIIDSIGISFESPPSSPTSPRTIGNPRDTYVLDPAYSPPYSDISSLCATPRSEDSYFPKLKLRKDPVSGGYMSPGNSESGFDSGSETPVPGPSGIRY</sequence>
<feature type="compositionally biased region" description="Polar residues" evidence="1">
    <location>
        <begin position="792"/>
        <end position="804"/>
    </location>
</feature>
<dbReference type="EMBL" id="CATQJA010001970">
    <property type="protein sequence ID" value="CAJ0569182.1"/>
    <property type="molecule type" value="Genomic_DNA"/>
</dbReference>
<feature type="compositionally biased region" description="Acidic residues" evidence="1">
    <location>
        <begin position="606"/>
        <end position="621"/>
    </location>
</feature>
<feature type="region of interest" description="Disordered" evidence="1">
    <location>
        <begin position="168"/>
        <end position="190"/>
    </location>
</feature>
<feature type="region of interest" description="Disordered" evidence="1">
    <location>
        <begin position="673"/>
        <end position="746"/>
    </location>
</feature>
<dbReference type="AlphaFoldDB" id="A0AA36CHK9"/>
<evidence type="ECO:0000313" key="4">
    <source>
        <dbReference type="Proteomes" id="UP001177023"/>
    </source>
</evidence>
<evidence type="ECO:0000313" key="3">
    <source>
        <dbReference type="EMBL" id="CAJ0569182.1"/>
    </source>
</evidence>
<feature type="region of interest" description="Disordered" evidence="1">
    <location>
        <begin position="332"/>
        <end position="377"/>
    </location>
</feature>
<organism evidence="3 4">
    <name type="scientific">Mesorhabditis spiculigera</name>
    <dbReference type="NCBI Taxonomy" id="96644"/>
    <lineage>
        <taxon>Eukaryota</taxon>
        <taxon>Metazoa</taxon>
        <taxon>Ecdysozoa</taxon>
        <taxon>Nematoda</taxon>
        <taxon>Chromadorea</taxon>
        <taxon>Rhabditida</taxon>
        <taxon>Rhabditina</taxon>
        <taxon>Rhabditomorpha</taxon>
        <taxon>Rhabditoidea</taxon>
        <taxon>Rhabditidae</taxon>
        <taxon>Mesorhabditinae</taxon>
        <taxon>Mesorhabditis</taxon>
    </lineage>
</organism>
<keyword evidence="4" id="KW-1185">Reference proteome</keyword>
<feature type="region of interest" description="Disordered" evidence="1">
    <location>
        <begin position="597"/>
        <end position="633"/>
    </location>
</feature>
<protein>
    <recommendedName>
        <fullName evidence="2">C2H2-type domain-containing protein</fullName>
    </recommendedName>
</protein>
<name>A0AA36CHK9_9BILA</name>
<accession>A0AA36CHK9</accession>
<comment type="caution">
    <text evidence="3">The sequence shown here is derived from an EMBL/GenBank/DDBJ whole genome shotgun (WGS) entry which is preliminary data.</text>
</comment>
<dbReference type="PROSITE" id="PS00028">
    <property type="entry name" value="ZINC_FINGER_C2H2_1"/>
    <property type="match status" value="2"/>
</dbReference>
<dbReference type="Proteomes" id="UP001177023">
    <property type="component" value="Unassembled WGS sequence"/>
</dbReference>
<feature type="domain" description="C2H2-type" evidence="2">
    <location>
        <begin position="19"/>
        <end position="42"/>
    </location>
</feature>
<feature type="non-terminal residue" evidence="3">
    <location>
        <position position="1"/>
    </location>
</feature>
<gene>
    <name evidence="3" type="ORF">MSPICULIGERA_LOCUS7671</name>
</gene>
<dbReference type="InterPro" id="IPR013087">
    <property type="entry name" value="Znf_C2H2_type"/>
</dbReference>
<feature type="compositionally biased region" description="Polar residues" evidence="1">
    <location>
        <begin position="277"/>
        <end position="291"/>
    </location>
</feature>
<feature type="region of interest" description="Disordered" evidence="1">
    <location>
        <begin position="49"/>
        <end position="89"/>
    </location>
</feature>
<feature type="compositionally biased region" description="Basic residues" evidence="1">
    <location>
        <begin position="676"/>
        <end position="689"/>
    </location>
</feature>
<feature type="region of interest" description="Disordered" evidence="1">
    <location>
        <begin position="272"/>
        <end position="294"/>
    </location>
</feature>
<feature type="domain" description="C2H2-type" evidence="2">
    <location>
        <begin position="429"/>
        <end position="452"/>
    </location>
</feature>
<feature type="region of interest" description="Disordered" evidence="1">
    <location>
        <begin position="759"/>
        <end position="815"/>
    </location>
</feature>
<evidence type="ECO:0000259" key="2">
    <source>
        <dbReference type="PROSITE" id="PS00028"/>
    </source>
</evidence>
<dbReference type="SMART" id="SM00355">
    <property type="entry name" value="ZnF_C2H2"/>
    <property type="match status" value="4"/>
</dbReference>
<feature type="compositionally biased region" description="Basic and acidic residues" evidence="1">
    <location>
        <begin position="68"/>
        <end position="79"/>
    </location>
</feature>
<proteinExistence type="predicted"/>
<reference evidence="3" key="1">
    <citation type="submission" date="2023-06" db="EMBL/GenBank/DDBJ databases">
        <authorList>
            <person name="Delattre M."/>
        </authorList>
    </citation>
    <scope>NUCLEOTIDE SEQUENCE</scope>
    <source>
        <strain evidence="3">AF72</strain>
    </source>
</reference>